<feature type="signal peptide" evidence="1">
    <location>
        <begin position="1"/>
        <end position="22"/>
    </location>
</feature>
<dbReference type="PROSITE" id="PS51257">
    <property type="entry name" value="PROKAR_LIPOPROTEIN"/>
    <property type="match status" value="1"/>
</dbReference>
<evidence type="ECO:0000256" key="1">
    <source>
        <dbReference type="SAM" id="SignalP"/>
    </source>
</evidence>
<keyword evidence="1" id="KW-0732">Signal</keyword>
<gene>
    <name evidence="2" type="ORF">IGX34_21730</name>
</gene>
<evidence type="ECO:0000313" key="2">
    <source>
        <dbReference type="EMBL" id="MBE1163015.1"/>
    </source>
</evidence>
<keyword evidence="3" id="KW-1185">Reference proteome</keyword>
<dbReference type="RefSeq" id="WP_192557861.1">
    <property type="nucleotide sequence ID" value="NZ_JACZZA010000021.1"/>
</dbReference>
<reference evidence="2 3" key="1">
    <citation type="submission" date="2020-09" db="EMBL/GenBank/DDBJ databases">
        <title>Dyella sp. 7MK23 isolated from forest soil.</title>
        <authorList>
            <person name="Fu J."/>
        </authorList>
    </citation>
    <scope>NUCLEOTIDE SEQUENCE [LARGE SCALE GENOMIC DNA]</scope>
    <source>
        <strain evidence="2 3">7MK23</strain>
    </source>
</reference>
<feature type="chain" id="PRO_5045203937" evidence="1">
    <location>
        <begin position="23"/>
        <end position="293"/>
    </location>
</feature>
<sequence>MNKRQCLSLGITFLLAGCAVKAPVDQGCTPTISAGQSVTLTAGQRFKAQSGLVLTQPGGGKLTMNGHGNTINDHAGDILSVPPDATGAADNLVVVVATPPRVSPVLPLAVRSDLDHWQRFLKLIDRPDDTVTVDDFENAFGQNAVHKAWSVGTYQAQEYRIQGVGALDPDGDRLTRARYPNLPSYTVVFGFFDKKDFKTCIKSDRVLSDLKNAGWVLRSHQPGVVGDAREPPLLDAPYGSYYFTKGTQGVIQYLYSEPTACAETVIMGSSKLQFDRLSRDGNPWLATVDEGAR</sequence>
<dbReference type="EMBL" id="JACZZA010000021">
    <property type="protein sequence ID" value="MBE1163015.1"/>
    <property type="molecule type" value="Genomic_DNA"/>
</dbReference>
<dbReference type="Proteomes" id="UP000651010">
    <property type="component" value="Unassembled WGS sequence"/>
</dbReference>
<organism evidence="2 3">
    <name type="scientific">Dyella acidiphila</name>
    <dbReference type="NCBI Taxonomy" id="2775866"/>
    <lineage>
        <taxon>Bacteria</taxon>
        <taxon>Pseudomonadati</taxon>
        <taxon>Pseudomonadota</taxon>
        <taxon>Gammaproteobacteria</taxon>
        <taxon>Lysobacterales</taxon>
        <taxon>Rhodanobacteraceae</taxon>
        <taxon>Dyella</taxon>
    </lineage>
</organism>
<evidence type="ECO:0000313" key="3">
    <source>
        <dbReference type="Proteomes" id="UP000651010"/>
    </source>
</evidence>
<proteinExistence type="predicted"/>
<accession>A0ABR9GG40</accession>
<protein>
    <submittedName>
        <fullName evidence="2">Uncharacterized protein</fullName>
    </submittedName>
</protein>
<name>A0ABR9GG40_9GAMM</name>
<comment type="caution">
    <text evidence="2">The sequence shown here is derived from an EMBL/GenBank/DDBJ whole genome shotgun (WGS) entry which is preliminary data.</text>
</comment>